<dbReference type="Pfam" id="PF00005">
    <property type="entry name" value="ABC_tran"/>
    <property type="match status" value="1"/>
</dbReference>
<keyword evidence="4 7" id="KW-0067">ATP-binding</keyword>
<evidence type="ECO:0000256" key="2">
    <source>
        <dbReference type="ARBA" id="ARBA00022448"/>
    </source>
</evidence>
<dbReference type="InterPro" id="IPR017871">
    <property type="entry name" value="ABC_transporter-like_CS"/>
</dbReference>
<dbReference type="PROSITE" id="PS00211">
    <property type="entry name" value="ABC_TRANSPORTER_1"/>
    <property type="match status" value="1"/>
</dbReference>
<gene>
    <name evidence="7" type="primary">lolD</name>
    <name evidence="7" type="ORF">WBAF_0090</name>
</gene>
<dbReference type="GO" id="GO:0016887">
    <property type="term" value="F:ATP hydrolysis activity"/>
    <property type="evidence" value="ECO:0007669"/>
    <property type="project" value="InterPro"/>
</dbReference>
<dbReference type="Gene3D" id="3.40.50.300">
    <property type="entry name" value="P-loop containing nucleotide triphosphate hydrolases"/>
    <property type="match status" value="1"/>
</dbReference>
<dbReference type="AlphaFoldDB" id="A0A3B0J089"/>
<evidence type="ECO:0000256" key="1">
    <source>
        <dbReference type="ARBA" id="ARBA00005417"/>
    </source>
</evidence>
<dbReference type="PANTHER" id="PTHR42798">
    <property type="entry name" value="LIPOPROTEIN-RELEASING SYSTEM ATP-BINDING PROTEIN LOLD"/>
    <property type="match status" value="1"/>
</dbReference>
<dbReference type="InterPro" id="IPR027417">
    <property type="entry name" value="P-loop_NTPase"/>
</dbReference>
<dbReference type="CDD" id="cd03255">
    <property type="entry name" value="ABC_MJ0796_LolCDE_FtsE"/>
    <property type="match status" value="1"/>
</dbReference>
<dbReference type="InterPro" id="IPR003593">
    <property type="entry name" value="AAA+_ATPase"/>
</dbReference>
<evidence type="ECO:0000256" key="5">
    <source>
        <dbReference type="ARBA" id="ARBA00024725"/>
    </source>
</evidence>
<dbReference type="EC" id="3.6.3.-" evidence="7"/>
<dbReference type="PROSITE" id="PS50893">
    <property type="entry name" value="ABC_TRANSPORTER_2"/>
    <property type="match status" value="1"/>
</dbReference>
<dbReference type="InterPro" id="IPR003439">
    <property type="entry name" value="ABC_transporter-like_ATP-bd"/>
</dbReference>
<keyword evidence="3" id="KW-0547">Nucleotide-binding</keyword>
<dbReference type="SMART" id="SM00382">
    <property type="entry name" value="AAA"/>
    <property type="match status" value="1"/>
</dbReference>
<name>A0A3B0J089_9RICK</name>
<protein>
    <submittedName>
        <fullName evidence="7">Lipoprotein-releasing system ATP-binding protein LolD</fullName>
        <ecNumber evidence="7">3.6.3.-</ecNumber>
    </submittedName>
</protein>
<dbReference type="EMBL" id="OUNF01000018">
    <property type="protein sequence ID" value="SPP33696.1"/>
    <property type="molecule type" value="Genomic_DNA"/>
</dbReference>
<feature type="domain" description="ABC transporter" evidence="6">
    <location>
        <begin position="7"/>
        <end position="224"/>
    </location>
</feature>
<keyword evidence="2" id="KW-0813">Transport</keyword>
<dbReference type="InterPro" id="IPR017911">
    <property type="entry name" value="MacB-like_ATP-bd"/>
</dbReference>
<organism evidence="7">
    <name type="scientific">Wolbachia endosymbiont of Aleurodicus floccissimus</name>
    <dbReference type="NCBI Taxonomy" id="2152762"/>
    <lineage>
        <taxon>Bacteria</taxon>
        <taxon>Pseudomonadati</taxon>
        <taxon>Pseudomonadota</taxon>
        <taxon>Alphaproteobacteria</taxon>
        <taxon>Rickettsiales</taxon>
        <taxon>Anaplasmataceae</taxon>
        <taxon>Wolbachieae</taxon>
        <taxon>Wolbachia</taxon>
    </lineage>
</organism>
<dbReference type="SUPFAM" id="SSF52540">
    <property type="entry name" value="P-loop containing nucleoside triphosphate hydrolases"/>
    <property type="match status" value="1"/>
</dbReference>
<sequence>MGSCVTLELASVSKSFKKSPAIIEDINLSLTRGQVVALIGSSGSGKTTILQIAGLLDKPTLGVVTVDGVNCTQASNKYKTHVRRNFLSFVYQFHYLLQELSVLENVMLPQLIARRSKAEAKKKSQAILEKFGLENKASSMVSEISGGERQRVAIARSIVNSPKLLLADEPTGNLDPTNSLNIFLLLHSYVKENNSSMLIVTHNYLLAEKADHIFQLSNGSLMKL</sequence>
<comment type="function">
    <text evidence="5">Part of an ABC transporter complex. Transmembrane domains (TMD) form a pore in the inner membrane and the ATP-binding domain (NBD) is responsible for energy generation.</text>
</comment>
<proteinExistence type="inferred from homology"/>
<accession>A0A3B0J089</accession>
<reference evidence="7" key="1">
    <citation type="submission" date="2018-04" db="EMBL/GenBank/DDBJ databases">
        <authorList>
            <person name="Go L.Y."/>
            <person name="Mitchell J.A."/>
        </authorList>
    </citation>
    <scope>NUCLEOTIDE SEQUENCE</scope>
    <source>
        <strain evidence="7">WBAF</strain>
    </source>
</reference>
<dbReference type="PANTHER" id="PTHR42798:SF7">
    <property type="entry name" value="ALPHA-D-RIBOSE 1-METHYLPHOSPHONATE 5-TRIPHOSPHATE SYNTHASE SUBUNIT PHNL"/>
    <property type="match status" value="1"/>
</dbReference>
<keyword evidence="7" id="KW-0449">Lipoprotein</keyword>
<evidence type="ECO:0000256" key="4">
    <source>
        <dbReference type="ARBA" id="ARBA00022840"/>
    </source>
</evidence>
<comment type="similarity">
    <text evidence="1">Belongs to the ABC transporter superfamily.</text>
</comment>
<keyword evidence="7" id="KW-0378">Hydrolase</keyword>
<evidence type="ECO:0000259" key="6">
    <source>
        <dbReference type="PROSITE" id="PS50893"/>
    </source>
</evidence>
<dbReference type="GO" id="GO:0005524">
    <property type="term" value="F:ATP binding"/>
    <property type="evidence" value="ECO:0007669"/>
    <property type="project" value="UniProtKB-KW"/>
</dbReference>
<evidence type="ECO:0000313" key="7">
    <source>
        <dbReference type="EMBL" id="SPP33696.1"/>
    </source>
</evidence>
<evidence type="ECO:0000256" key="3">
    <source>
        <dbReference type="ARBA" id="ARBA00022741"/>
    </source>
</evidence>